<dbReference type="EMBL" id="DS999411">
    <property type="protein sequence ID" value="EED34849.1"/>
    <property type="molecule type" value="Genomic_DNA"/>
</dbReference>
<keyword evidence="1" id="KW-0812">Transmembrane</keyword>
<feature type="domain" description="Potassium channel" evidence="2">
    <location>
        <begin position="66"/>
        <end position="132"/>
    </location>
</feature>
<feature type="transmembrane region" description="Helical" evidence="1">
    <location>
        <begin position="84"/>
        <end position="101"/>
    </location>
</feature>
<dbReference type="OrthoDB" id="9813518at2"/>
<keyword evidence="1" id="KW-1133">Transmembrane helix</keyword>
<evidence type="ECO:0000313" key="4">
    <source>
        <dbReference type="Proteomes" id="UP000004699"/>
    </source>
</evidence>
<dbReference type="RefSeq" id="WP_009019597.1">
    <property type="nucleotide sequence ID" value="NZ_DS999411.1"/>
</dbReference>
<evidence type="ECO:0000313" key="3">
    <source>
        <dbReference type="EMBL" id="EED34849.1"/>
    </source>
</evidence>
<dbReference type="STRING" id="565045.NOR51B_789"/>
<accession>B8KS96</accession>
<keyword evidence="4" id="KW-1185">Reference proteome</keyword>
<evidence type="ECO:0000259" key="2">
    <source>
        <dbReference type="Pfam" id="PF07885"/>
    </source>
</evidence>
<organism evidence="3 4">
    <name type="scientific">Luminiphilus syltensis NOR5-1B</name>
    <dbReference type="NCBI Taxonomy" id="565045"/>
    <lineage>
        <taxon>Bacteria</taxon>
        <taxon>Pseudomonadati</taxon>
        <taxon>Pseudomonadota</taxon>
        <taxon>Gammaproteobacteria</taxon>
        <taxon>Cellvibrionales</taxon>
        <taxon>Halieaceae</taxon>
        <taxon>Luminiphilus</taxon>
    </lineage>
</organism>
<feature type="transmembrane region" description="Helical" evidence="1">
    <location>
        <begin position="48"/>
        <end position="72"/>
    </location>
</feature>
<evidence type="ECO:0000256" key="1">
    <source>
        <dbReference type="SAM" id="Phobius"/>
    </source>
</evidence>
<dbReference type="SUPFAM" id="SSF81324">
    <property type="entry name" value="Voltage-gated potassium channels"/>
    <property type="match status" value="1"/>
</dbReference>
<dbReference type="HOGENOM" id="CLU_116321_1_1_6"/>
<dbReference type="eggNOG" id="ENOG5032YV7">
    <property type="taxonomic scope" value="Bacteria"/>
</dbReference>
<sequence length="145" mass="16016">MLINILIGMVMMTTCLLLQSVLLLLTLRIYRSRASIIDSPSIFSSIRVVNGVMWILVLGTSAQIAAWAQLYIWIGEFDYFADAFYFSAVSFSTLGYGDIVLSVSYRILGALEAVNGVLMIGVSTAVLMSVFQDAIRRALSARHHE</sequence>
<dbReference type="AlphaFoldDB" id="B8KS96"/>
<dbReference type="InterPro" id="IPR013099">
    <property type="entry name" value="K_chnl_dom"/>
</dbReference>
<protein>
    <submittedName>
        <fullName evidence="3">Ion transport 2 domain protein</fullName>
    </submittedName>
</protein>
<dbReference type="Pfam" id="PF07885">
    <property type="entry name" value="Ion_trans_2"/>
    <property type="match status" value="1"/>
</dbReference>
<reference evidence="4" key="1">
    <citation type="journal article" date="2013" name="BMC Microbiol.">
        <title>Taxonomy and evolution of bacteriochlorophyll a-containing members of the OM60/NOR5 clade of marine gammaproteobacteria: description of Luminiphilus syltensis gen. nov., sp. nov., reclassification of Haliea rubra as Pseudohaliea rubra gen. nov., comb. nov., and emendation of Chromatocurvus halotolerans.</title>
        <authorList>
            <person name="Spring S."/>
            <person name="Riedel T."/>
            <person name="Sproer C."/>
            <person name="Yan S."/>
            <person name="Harder J."/>
            <person name="Fuchs B.M."/>
        </authorList>
    </citation>
    <scope>NUCLEOTIDE SEQUENCE [LARGE SCALE GENOMIC DNA]</scope>
    <source>
        <strain evidence="4">NOR51-B</strain>
    </source>
</reference>
<gene>
    <name evidence="3" type="ORF">NOR51B_789</name>
</gene>
<dbReference type="Gene3D" id="1.10.287.70">
    <property type="match status" value="1"/>
</dbReference>
<dbReference type="Proteomes" id="UP000004699">
    <property type="component" value="Unassembled WGS sequence"/>
</dbReference>
<proteinExistence type="predicted"/>
<feature type="transmembrane region" description="Helical" evidence="1">
    <location>
        <begin position="113"/>
        <end position="131"/>
    </location>
</feature>
<name>B8KS96_9GAMM</name>
<feature type="transmembrane region" description="Helical" evidence="1">
    <location>
        <begin position="6"/>
        <end position="27"/>
    </location>
</feature>
<keyword evidence="1" id="KW-0472">Membrane</keyword>